<dbReference type="InterPro" id="IPR006577">
    <property type="entry name" value="UAS"/>
</dbReference>
<dbReference type="PANTHER" id="PTHR23322">
    <property type="entry name" value="FAS-ASSOCIATED PROTEIN"/>
    <property type="match status" value="1"/>
</dbReference>
<dbReference type="EMBL" id="JAFCMP010000014">
    <property type="protein sequence ID" value="KAG5191758.1"/>
    <property type="molecule type" value="Genomic_DNA"/>
</dbReference>
<reference evidence="4" key="1">
    <citation type="submission" date="2021-02" db="EMBL/GenBank/DDBJ databases">
        <title>First Annotated Genome of the Yellow-green Alga Tribonema minus.</title>
        <authorList>
            <person name="Mahan K.M."/>
        </authorList>
    </citation>
    <scope>NUCLEOTIDE SEQUENCE</scope>
    <source>
        <strain evidence="4">UTEX B ZZ1240</strain>
    </source>
</reference>
<keyword evidence="5" id="KW-1185">Reference proteome</keyword>
<keyword evidence="1" id="KW-0175">Coiled coil</keyword>
<evidence type="ECO:0000259" key="3">
    <source>
        <dbReference type="PROSITE" id="PS50033"/>
    </source>
</evidence>
<dbReference type="Gene3D" id="3.10.20.90">
    <property type="entry name" value="Phosphatidylinositol 3-kinase Catalytic Subunit, Chain A, domain 1"/>
    <property type="match status" value="1"/>
</dbReference>
<dbReference type="AlphaFoldDB" id="A0A835ZEV9"/>
<evidence type="ECO:0000256" key="2">
    <source>
        <dbReference type="SAM" id="MobiDB-lite"/>
    </source>
</evidence>
<dbReference type="SMART" id="SM00166">
    <property type="entry name" value="UBX"/>
    <property type="match status" value="1"/>
</dbReference>
<dbReference type="SUPFAM" id="SSF52833">
    <property type="entry name" value="Thioredoxin-like"/>
    <property type="match status" value="1"/>
</dbReference>
<feature type="compositionally biased region" description="Gly residues" evidence="2">
    <location>
        <begin position="119"/>
        <end position="136"/>
    </location>
</feature>
<dbReference type="InterPro" id="IPR001012">
    <property type="entry name" value="UBX_dom"/>
</dbReference>
<evidence type="ECO:0000256" key="1">
    <source>
        <dbReference type="ARBA" id="ARBA00023054"/>
    </source>
</evidence>
<organism evidence="4 5">
    <name type="scientific">Tribonema minus</name>
    <dbReference type="NCBI Taxonomy" id="303371"/>
    <lineage>
        <taxon>Eukaryota</taxon>
        <taxon>Sar</taxon>
        <taxon>Stramenopiles</taxon>
        <taxon>Ochrophyta</taxon>
        <taxon>PX clade</taxon>
        <taxon>Xanthophyceae</taxon>
        <taxon>Tribonematales</taxon>
        <taxon>Tribonemataceae</taxon>
        <taxon>Tribonema</taxon>
    </lineage>
</organism>
<dbReference type="InterPro" id="IPR029071">
    <property type="entry name" value="Ubiquitin-like_domsf"/>
</dbReference>
<dbReference type="SUPFAM" id="SSF54236">
    <property type="entry name" value="Ubiquitin-like"/>
    <property type="match status" value="1"/>
</dbReference>
<dbReference type="GO" id="GO:0036503">
    <property type="term" value="P:ERAD pathway"/>
    <property type="evidence" value="ECO:0007669"/>
    <property type="project" value="TreeGrafter"/>
</dbReference>
<gene>
    <name evidence="4" type="ORF">JKP88DRAFT_266399</name>
</gene>
<evidence type="ECO:0000313" key="5">
    <source>
        <dbReference type="Proteomes" id="UP000664859"/>
    </source>
</evidence>
<dbReference type="InterPro" id="IPR050730">
    <property type="entry name" value="UBX_domain-protein"/>
</dbReference>
<protein>
    <recommendedName>
        <fullName evidence="3">UBX domain-containing protein</fullName>
    </recommendedName>
</protein>
<dbReference type="Gene3D" id="3.40.30.10">
    <property type="entry name" value="Glutaredoxin"/>
    <property type="match status" value="1"/>
</dbReference>
<sequence length="492" mass="52335">MGDTGPPASYLAGGGAAGGSGGGAHDDAAADDAAPLLGAAAAAGGGGGAAARAYERTSAQRAPGALSTIVGFPLWAAAKALSIALRPVSYVLGAEEAPKDGEAAARRFIAAFEAQYGRGGGGGSGGGGEGGSGGDGAARVPRFFPDSYRQAVAAAAVERKNAWRVLQSHRFPCRKQQSRSHASPGGALPSLSAAAIRSRRSAPLPLLPCVPSPPQFLLVYLHSPLHEDTPDFCKTLTSETMAEFMAQNFLAWGGSVWHADAYSVSNQLGACTYPFMALLLCSPDQVQVMERFEGKLSCEAILERAGAAMARFQDQLDRARRAQAERDQARRLREEQDAEFHAALEADRRLHEDRERERRDAQRAEAEAQRQVELAAAQEADEADRRAQRLRELRDGIGQEPPPGPQATRLRMQLPNGTKLDRRFAKDAPLRAVQDFLELHFLEAPPGARIARFSMNTNYPKRTYAGADDLAASLDAAGLHPQALLLILDLDA</sequence>
<dbReference type="InterPro" id="IPR036249">
    <property type="entry name" value="Thioredoxin-like_sf"/>
</dbReference>
<dbReference type="Pfam" id="PF00789">
    <property type="entry name" value="UBX"/>
    <property type="match status" value="1"/>
</dbReference>
<dbReference type="PROSITE" id="PS50033">
    <property type="entry name" value="UBX"/>
    <property type="match status" value="1"/>
</dbReference>
<dbReference type="PANTHER" id="PTHR23322:SF1">
    <property type="entry name" value="FAS-ASSOCIATED FACTOR 2"/>
    <property type="match status" value="1"/>
</dbReference>
<dbReference type="OrthoDB" id="1026733at2759"/>
<dbReference type="GO" id="GO:0005783">
    <property type="term" value="C:endoplasmic reticulum"/>
    <property type="evidence" value="ECO:0007669"/>
    <property type="project" value="TreeGrafter"/>
</dbReference>
<evidence type="ECO:0000313" key="4">
    <source>
        <dbReference type="EMBL" id="KAG5191758.1"/>
    </source>
</evidence>
<feature type="region of interest" description="Disordered" evidence="2">
    <location>
        <begin position="343"/>
        <end position="386"/>
    </location>
</feature>
<feature type="compositionally biased region" description="Basic and acidic residues" evidence="2">
    <location>
        <begin position="343"/>
        <end position="370"/>
    </location>
</feature>
<comment type="caution">
    <text evidence="4">The sequence shown here is derived from an EMBL/GenBank/DDBJ whole genome shotgun (WGS) entry which is preliminary data.</text>
</comment>
<feature type="domain" description="UBX" evidence="3">
    <location>
        <begin position="403"/>
        <end position="487"/>
    </location>
</feature>
<dbReference type="Proteomes" id="UP000664859">
    <property type="component" value="Unassembled WGS sequence"/>
</dbReference>
<name>A0A835ZEV9_9STRA</name>
<proteinExistence type="predicted"/>
<dbReference type="GO" id="GO:0043130">
    <property type="term" value="F:ubiquitin binding"/>
    <property type="evidence" value="ECO:0007669"/>
    <property type="project" value="TreeGrafter"/>
</dbReference>
<feature type="region of interest" description="Disordered" evidence="2">
    <location>
        <begin position="119"/>
        <end position="138"/>
    </location>
</feature>
<dbReference type="CDD" id="cd01767">
    <property type="entry name" value="UBX"/>
    <property type="match status" value="1"/>
</dbReference>
<accession>A0A835ZEV9</accession>
<dbReference type="SMART" id="SM00594">
    <property type="entry name" value="UAS"/>
    <property type="match status" value="1"/>
</dbReference>